<dbReference type="PANTHER" id="PTHR16134:SF148">
    <property type="entry name" value="S-PHASE KINASE-ASSOCIATED PROTEIN 2, ISOFORM A"/>
    <property type="match status" value="1"/>
</dbReference>
<sequence length="1905" mass="216729">MHEQINLPPETLHLIFSYLLPQDLYRCLFVSHSWSGVAETQLYSNITLHLQRVNSLKIVSALKTRKHLLRRFELQPCSEFAMRILLDIFLDYRQEEDHDQSLPYPGYSHRHHYPTVADLGLDDTKTRPAFPQKSIGPNRPNLTHFSIVGFHESGWILDTILFTLTTLTTLKIHFFFSGSLKTYTIDFDRILDTMPHLKHLSIDGHKHRYRFAEDFKDSSSSSETTSTSTTHALAGSRKVHCLESFTFEPTRLMRGNGPMLSSFRRLGNLRRIQVNAAIPYFSCHQKCQPWKFGQALRQHCPKLENIGIDGPVPLWLFGLTILPFDKIDHIKALAEENMPAPILETLGDLGTEMNHLYRLTRLQEQEATELLEGKFAEPYFPQLKTLVLKGEHCLSVQDLFSLGAQARFLTRLEIQQWPAEDKYILEMYDTDAAAAVTAAESTIHSSSTESNALIEDRRLRKRQVFGEGDVAAFLHNCASLCQFSVTGHIIPYVSLIFDHYFHLAAAGPGGNKDTEARETKQELTRGVRPWACEERLETLRFGFGVSAEKHNQHKVIWKHLGRFRKLRYLHLDLSTLLPLPKYGVEGLLEGGMSETVEEIRSLPGWWKAKDRRELVLWFARSFPKLRVLGLAHHKWYVDGKRGETYCAFLEDEEVFAVIFGYSTRQALYRCLFVSRLWHDQAEAQLYSNISLHAQKTKFTQLVVPALKTRRHLLRRFEWRSYKQEMKSFEKDLIDILLDYRAPDNNLSRNNDSDSGSAGRNAFSFNSKWLSQTIAKAIITTPPSSTIGPRRAGLTHFSFIGGQGSKRLLDLVMFNLTPTTLTTLELDFEYYSGTHNCTLDLERILTTFPYLKRLSVVGWMLTYAPTTTGLQEERKPTHPGRTDDTIAGSKLQQQHRLESFTIGPVMMEQSGPYALTVFQRLGSLKKITIGSQAPPHWGWDRGSRPWAFGRVLRQHCPKLESIHFCGPVVLWLYDLPALSFEKSSLLTSLVTETMALSDGSASSTLHNLAQMRGEERLKQRLQEQEQGELLTGNAAEPFFPRLKTLILGQDHSLSSQDLILLGVQSRLLTRLDILFQPTRNTFPWDIYEKDALATASVVDVNSFHHSTNPNSIKLLENRLLRKRRPFSSKDVLLFLQHCSSLRFLSLKGCIITYEDLINTPTTSLAANTVARTPFIQPWACEQTLETLIIRLDVSDNLPEHHALLWKHLGRFKNLRSLTLTSAPTYRGRSTLNPSFRYGVEGLFEGKEGGGGMLRETLQEIRTLTNWWKVQDRRETVLWFARMCPKLRVLGLAFNGEFAEGDKGALYTSFLQDEETEMLDVLFDCGGREGLPVDVSLANSIGNAGVIDLVAAEVVLASRMSTAATGGGGGGGGRGANVEPAIRLGPNRPALQRFEFESIWLFETTIYNLPLLTTLVLHMDHCRQRRLVCIDVDRILDTIPCLKQLHLEGPWHTYTDNTSSSSSTATKTTFCTRVDYEPKKEVRNHPLESLTCLPRMMSRSAPSTLATFRRLGNLKSISFKSTNEYFERDIVFDPNTRAQPGEFGQILQQYCPKIESIETYPNTVLWLFRLPAFSSAYKAILFSTNVGAGPEGLSDAEKERLTMELQQQEMLDILTLREETAFFPRLKSFVAMGRSGVGAQDLLALAAHSSQFLTHLEIWVADITCYAYHLLQDPLPTAATAAEGIDQITIYPSEPISQAEKRRLRQRRPARSLDYEMVLETCASLKVVTLPGWIDFRHMETLESLTVGFLIPRTHKSDHRLVWRHLGRLRKLQSLTLTHSTLIPALDFGMDELVGVELKEDDDDAVSAAEAPAAVGDGKETQHPRQPQEDRLREQNRTLQNIHSLGELWGVDDRKTVEWFARSFPNLLILGLGFRWGKSQHRRVMAWLSEIEHSFELEFMNDLSRKK</sequence>
<dbReference type="GO" id="GO:0031146">
    <property type="term" value="P:SCF-dependent proteasomal ubiquitin-dependent protein catabolic process"/>
    <property type="evidence" value="ECO:0007669"/>
    <property type="project" value="TreeGrafter"/>
</dbReference>
<dbReference type="GO" id="GO:0019005">
    <property type="term" value="C:SCF ubiquitin ligase complex"/>
    <property type="evidence" value="ECO:0007669"/>
    <property type="project" value="TreeGrafter"/>
</dbReference>
<proteinExistence type="predicted"/>
<gene>
    <name evidence="3" type="ORF">BGZ95_009064</name>
</gene>
<comment type="caution">
    <text evidence="3">The sequence shown here is derived from an EMBL/GenBank/DDBJ whole genome shotgun (WGS) entry which is preliminary data.</text>
</comment>
<feature type="compositionally biased region" description="Basic and acidic residues" evidence="1">
    <location>
        <begin position="1815"/>
        <end position="1830"/>
    </location>
</feature>
<feature type="domain" description="F-box" evidence="2">
    <location>
        <begin position="1"/>
        <end position="46"/>
    </location>
</feature>
<name>A0AAD4H859_9FUNG</name>
<evidence type="ECO:0000256" key="1">
    <source>
        <dbReference type="SAM" id="MobiDB-lite"/>
    </source>
</evidence>
<evidence type="ECO:0000313" key="3">
    <source>
        <dbReference type="EMBL" id="KAG0275222.1"/>
    </source>
</evidence>
<reference evidence="3" key="1">
    <citation type="journal article" date="2020" name="Fungal Divers.">
        <title>Resolving the Mortierellaceae phylogeny through synthesis of multi-gene phylogenetics and phylogenomics.</title>
        <authorList>
            <person name="Vandepol N."/>
            <person name="Liber J."/>
            <person name="Desiro A."/>
            <person name="Na H."/>
            <person name="Kennedy M."/>
            <person name="Barry K."/>
            <person name="Grigoriev I.V."/>
            <person name="Miller A.N."/>
            <person name="O'Donnell K."/>
            <person name="Stajich J.E."/>
            <person name="Bonito G."/>
        </authorList>
    </citation>
    <scope>NUCLEOTIDE SEQUENCE</scope>
    <source>
        <strain evidence="3">NRRL 28262</strain>
    </source>
</reference>
<evidence type="ECO:0000259" key="2">
    <source>
        <dbReference type="PROSITE" id="PS50181"/>
    </source>
</evidence>
<dbReference type="InterPro" id="IPR036047">
    <property type="entry name" value="F-box-like_dom_sf"/>
</dbReference>
<keyword evidence="4" id="KW-1185">Reference proteome</keyword>
<protein>
    <recommendedName>
        <fullName evidence="2">F-box domain-containing protein</fullName>
    </recommendedName>
</protein>
<dbReference type="PANTHER" id="PTHR16134">
    <property type="entry name" value="F-BOX/TPR REPEAT PROTEIN POF3"/>
    <property type="match status" value="1"/>
</dbReference>
<dbReference type="PROSITE" id="PS50181">
    <property type="entry name" value="FBOX"/>
    <property type="match status" value="1"/>
</dbReference>
<organism evidence="3 4">
    <name type="scientific">Linnemannia exigua</name>
    <dbReference type="NCBI Taxonomy" id="604196"/>
    <lineage>
        <taxon>Eukaryota</taxon>
        <taxon>Fungi</taxon>
        <taxon>Fungi incertae sedis</taxon>
        <taxon>Mucoromycota</taxon>
        <taxon>Mortierellomycotina</taxon>
        <taxon>Mortierellomycetes</taxon>
        <taxon>Mortierellales</taxon>
        <taxon>Mortierellaceae</taxon>
        <taxon>Linnemannia</taxon>
    </lineage>
</organism>
<accession>A0AAD4H859</accession>
<feature type="compositionally biased region" description="Low complexity" evidence="1">
    <location>
        <begin position="1805"/>
        <end position="1814"/>
    </location>
</feature>
<dbReference type="EMBL" id="JAAAIL010000506">
    <property type="protein sequence ID" value="KAG0275222.1"/>
    <property type="molecule type" value="Genomic_DNA"/>
</dbReference>
<dbReference type="Proteomes" id="UP001194580">
    <property type="component" value="Unassembled WGS sequence"/>
</dbReference>
<evidence type="ECO:0000313" key="4">
    <source>
        <dbReference type="Proteomes" id="UP001194580"/>
    </source>
</evidence>
<feature type="region of interest" description="Disordered" evidence="1">
    <location>
        <begin position="1805"/>
        <end position="1830"/>
    </location>
</feature>
<dbReference type="InterPro" id="IPR001810">
    <property type="entry name" value="F-box_dom"/>
</dbReference>
<dbReference type="Gene3D" id="1.20.1280.50">
    <property type="match status" value="1"/>
</dbReference>
<dbReference type="Gene3D" id="3.80.10.10">
    <property type="entry name" value="Ribonuclease Inhibitor"/>
    <property type="match status" value="2"/>
</dbReference>
<dbReference type="Pfam" id="PF12937">
    <property type="entry name" value="F-box-like"/>
    <property type="match status" value="1"/>
</dbReference>
<dbReference type="SUPFAM" id="SSF52047">
    <property type="entry name" value="RNI-like"/>
    <property type="match status" value="2"/>
</dbReference>
<dbReference type="InterPro" id="IPR032675">
    <property type="entry name" value="LRR_dom_sf"/>
</dbReference>
<dbReference type="SUPFAM" id="SSF81383">
    <property type="entry name" value="F-box domain"/>
    <property type="match status" value="1"/>
</dbReference>